<dbReference type="InterPro" id="IPR000073">
    <property type="entry name" value="AB_hydrolase_1"/>
</dbReference>
<evidence type="ECO:0000259" key="1">
    <source>
        <dbReference type="Pfam" id="PF00561"/>
    </source>
</evidence>
<gene>
    <name evidence="2" type="ORF">IWX90DRAFT_383448</name>
</gene>
<protein>
    <submittedName>
        <fullName evidence="2">Alpha/Beta hydrolase protein</fullName>
    </submittedName>
</protein>
<reference evidence="2 3" key="1">
    <citation type="journal article" date="2022" name="G3 (Bethesda)">
        <title>Enemy or ally: a genomic approach to elucidate the lifestyle of Phyllosticta citrichinaensis.</title>
        <authorList>
            <person name="Buijs V.A."/>
            <person name="Groenewald J.Z."/>
            <person name="Haridas S."/>
            <person name="LaButti K.M."/>
            <person name="Lipzen A."/>
            <person name="Martin F.M."/>
            <person name="Barry K."/>
            <person name="Grigoriev I.V."/>
            <person name="Crous P.W."/>
            <person name="Seidl M.F."/>
        </authorList>
    </citation>
    <scope>NUCLEOTIDE SEQUENCE [LARGE SCALE GENOMIC DNA]</scope>
    <source>
        <strain evidence="2 3">CBS 129764</strain>
    </source>
</reference>
<dbReference type="EMBL" id="JBBWUH010000004">
    <property type="protein sequence ID" value="KAK8170251.1"/>
    <property type="molecule type" value="Genomic_DNA"/>
</dbReference>
<dbReference type="GO" id="GO:0016787">
    <property type="term" value="F:hydrolase activity"/>
    <property type="evidence" value="ECO:0007669"/>
    <property type="project" value="UniProtKB-KW"/>
</dbReference>
<dbReference type="PANTHER" id="PTHR43433">
    <property type="entry name" value="HYDROLASE, ALPHA/BETA FOLD FAMILY PROTEIN"/>
    <property type="match status" value="1"/>
</dbReference>
<keyword evidence="2" id="KW-0378">Hydrolase</keyword>
<dbReference type="InterPro" id="IPR050471">
    <property type="entry name" value="AB_hydrolase"/>
</dbReference>
<dbReference type="Gene3D" id="3.40.50.1820">
    <property type="entry name" value="alpha/beta hydrolase"/>
    <property type="match status" value="1"/>
</dbReference>
<dbReference type="Pfam" id="PF00561">
    <property type="entry name" value="Abhydrolase_1"/>
    <property type="match status" value="1"/>
</dbReference>
<proteinExistence type="predicted"/>
<organism evidence="2 3">
    <name type="scientific">Phyllosticta citrichinensis</name>
    <dbReference type="NCBI Taxonomy" id="1130410"/>
    <lineage>
        <taxon>Eukaryota</taxon>
        <taxon>Fungi</taxon>
        <taxon>Dikarya</taxon>
        <taxon>Ascomycota</taxon>
        <taxon>Pezizomycotina</taxon>
        <taxon>Dothideomycetes</taxon>
        <taxon>Dothideomycetes incertae sedis</taxon>
        <taxon>Botryosphaeriales</taxon>
        <taxon>Phyllostictaceae</taxon>
        <taxon>Phyllosticta</taxon>
    </lineage>
</organism>
<feature type="domain" description="AB hydrolase-1" evidence="1">
    <location>
        <begin position="39"/>
        <end position="291"/>
    </location>
</feature>
<accession>A0ABR1XY96</accession>
<name>A0ABR1XY96_9PEZI</name>
<keyword evidence="3" id="KW-1185">Reference proteome</keyword>
<dbReference type="SUPFAM" id="SSF53474">
    <property type="entry name" value="alpha/beta-Hydrolases"/>
    <property type="match status" value="1"/>
</dbReference>
<comment type="caution">
    <text evidence="2">The sequence shown here is derived from an EMBL/GenBank/DDBJ whole genome shotgun (WGS) entry which is preliminary data.</text>
</comment>
<sequence>MSIMNTPTQHITTSPGTTLAYRQLPALSPSPSPSNTPLVLLMHFRGTLSHWDPTLLYHLRAHRPLILLDNAGIGSSTGVVPLTFSAWAAHVLDLLIALGHASAGVDVLGFSMGGCVAQMVALNAAARGVRVRRVVLAGTTASVGPGVKVLRSQQELGPLTRLRFAASEEQQRAALLECFFQPGEAGRRAGGEVWERICRGREDGRADGGRAPYVDQDAAKRQGIAFARFMDEAEREQGSFDRLGELTMPVLVANGDNDVLIPTENSIVLWRNLVNSKAHLHLFPDSGHGFLYQYAEMFARLVHDFLDAPDAERGSRL</sequence>
<dbReference type="Proteomes" id="UP001456524">
    <property type="component" value="Unassembled WGS sequence"/>
</dbReference>
<dbReference type="InterPro" id="IPR029058">
    <property type="entry name" value="AB_hydrolase_fold"/>
</dbReference>
<dbReference type="PANTHER" id="PTHR43433:SF10">
    <property type="entry name" value="AB HYDROLASE-1 DOMAIN-CONTAINING PROTEIN"/>
    <property type="match status" value="1"/>
</dbReference>
<evidence type="ECO:0000313" key="2">
    <source>
        <dbReference type="EMBL" id="KAK8170251.1"/>
    </source>
</evidence>
<evidence type="ECO:0000313" key="3">
    <source>
        <dbReference type="Proteomes" id="UP001456524"/>
    </source>
</evidence>